<dbReference type="GO" id="GO:0004792">
    <property type="term" value="F:thiosulfate-cyanide sulfurtransferase activity"/>
    <property type="evidence" value="ECO:0007669"/>
    <property type="project" value="TreeGrafter"/>
</dbReference>
<dbReference type="SUPFAM" id="SSF52821">
    <property type="entry name" value="Rhodanese/Cell cycle control phosphatase"/>
    <property type="match status" value="2"/>
</dbReference>
<proteinExistence type="predicted"/>
<dbReference type="SMART" id="SM00450">
    <property type="entry name" value="RHOD"/>
    <property type="match status" value="2"/>
</dbReference>
<protein>
    <submittedName>
        <fullName evidence="4">Rhodanese-like protein</fullName>
    </submittedName>
</protein>
<dbReference type="PROSITE" id="PS50206">
    <property type="entry name" value="RHODANESE_3"/>
    <property type="match status" value="2"/>
</dbReference>
<keyword evidence="1" id="KW-0808">Transferase</keyword>
<dbReference type="STRING" id="42249.A0A317SHZ3"/>
<dbReference type="OrthoDB" id="270167at2759"/>
<dbReference type="FunFam" id="3.40.250.10:FF:000033">
    <property type="entry name" value="Thiosulfate sulfurtransferase TUM1"/>
    <property type="match status" value="1"/>
</dbReference>
<sequence>MALTRALFGLTRAPKPKPTILNSKFSMVTTTRAFSSCIVEPAEFAKALEANPPLPNTDTPRVIPISAEWYLPNDSRKGIEEFGKLRIPTARFFDLDAIKDHDSPYPHMLPTGETFAKAMSDMGVGREDTVVLYDSPQLGIFSAPRAAWTFRVFGHPRVYLLNNFKVWVEQGFPVEKGPVGKAVRTQYPVTEPDLSLVSSFGKIREIAEEGGREGVQILDARPQGRFLGSDPEPRPGLPSGHVPGSISVPFSELIDPVTKKLRSGEELGRILLSKGVDPSGEVEKKLMCGTGVTAAVIDSALQLAGFGGKREVYDGSWTEWAQRVDEKSGLISKKQI</sequence>
<comment type="caution">
    <text evidence="4">The sequence shown here is derived from an EMBL/GenBank/DDBJ whole genome shotgun (WGS) entry which is preliminary data.</text>
</comment>
<dbReference type="InterPro" id="IPR001763">
    <property type="entry name" value="Rhodanese-like_dom"/>
</dbReference>
<reference evidence="4 5" key="1">
    <citation type="submission" date="2018-03" db="EMBL/GenBank/DDBJ databases">
        <title>Genomes of Pezizomycetes fungi and the evolution of truffles.</title>
        <authorList>
            <person name="Murat C."/>
            <person name="Payen T."/>
            <person name="Noel B."/>
            <person name="Kuo A."/>
            <person name="Martin F.M."/>
        </authorList>
    </citation>
    <scope>NUCLEOTIDE SEQUENCE [LARGE SCALE GENOMIC DNA]</scope>
    <source>
        <strain evidence="4">091103-1</strain>
    </source>
</reference>
<feature type="domain" description="Rhodanese" evidence="3">
    <location>
        <begin position="211"/>
        <end position="329"/>
    </location>
</feature>
<dbReference type="PANTHER" id="PTHR11364">
    <property type="entry name" value="THIOSULFATE SULFERTANSFERASE"/>
    <property type="match status" value="1"/>
</dbReference>
<evidence type="ECO:0000256" key="2">
    <source>
        <dbReference type="ARBA" id="ARBA00022737"/>
    </source>
</evidence>
<evidence type="ECO:0000259" key="3">
    <source>
        <dbReference type="PROSITE" id="PS50206"/>
    </source>
</evidence>
<feature type="domain" description="Rhodanese" evidence="3">
    <location>
        <begin position="70"/>
        <end position="176"/>
    </location>
</feature>
<dbReference type="GO" id="GO:0005739">
    <property type="term" value="C:mitochondrion"/>
    <property type="evidence" value="ECO:0007669"/>
    <property type="project" value="TreeGrafter"/>
</dbReference>
<keyword evidence="5" id="KW-1185">Reference proteome</keyword>
<dbReference type="CDD" id="cd01449">
    <property type="entry name" value="TST_Repeat_2"/>
    <property type="match status" value="1"/>
</dbReference>
<evidence type="ECO:0000313" key="4">
    <source>
        <dbReference type="EMBL" id="PWW73046.1"/>
    </source>
</evidence>
<dbReference type="Gene3D" id="3.40.250.10">
    <property type="entry name" value="Rhodanese-like domain"/>
    <property type="match status" value="2"/>
</dbReference>
<dbReference type="Proteomes" id="UP000246991">
    <property type="component" value="Unassembled WGS sequence"/>
</dbReference>
<keyword evidence="2" id="KW-0677">Repeat</keyword>
<dbReference type="AlphaFoldDB" id="A0A317SHZ3"/>
<dbReference type="InterPro" id="IPR045078">
    <property type="entry name" value="TST/MPST-like"/>
</dbReference>
<dbReference type="CDD" id="cd01448">
    <property type="entry name" value="TST_Repeat_1"/>
    <property type="match status" value="1"/>
</dbReference>
<gene>
    <name evidence="4" type="ORF">C7212DRAFT_333700</name>
</gene>
<name>A0A317SHZ3_9PEZI</name>
<dbReference type="InterPro" id="IPR036873">
    <property type="entry name" value="Rhodanese-like_dom_sf"/>
</dbReference>
<accession>A0A317SHZ3</accession>
<dbReference type="Pfam" id="PF00581">
    <property type="entry name" value="Rhodanese"/>
    <property type="match status" value="1"/>
</dbReference>
<evidence type="ECO:0000313" key="5">
    <source>
        <dbReference type="Proteomes" id="UP000246991"/>
    </source>
</evidence>
<organism evidence="4 5">
    <name type="scientific">Tuber magnatum</name>
    <name type="common">white Piedmont truffle</name>
    <dbReference type="NCBI Taxonomy" id="42249"/>
    <lineage>
        <taxon>Eukaryota</taxon>
        <taxon>Fungi</taxon>
        <taxon>Dikarya</taxon>
        <taxon>Ascomycota</taxon>
        <taxon>Pezizomycotina</taxon>
        <taxon>Pezizomycetes</taxon>
        <taxon>Pezizales</taxon>
        <taxon>Tuberaceae</taxon>
        <taxon>Tuber</taxon>
    </lineage>
</organism>
<evidence type="ECO:0000256" key="1">
    <source>
        <dbReference type="ARBA" id="ARBA00022679"/>
    </source>
</evidence>
<dbReference type="EMBL" id="PYWC01000088">
    <property type="protein sequence ID" value="PWW73046.1"/>
    <property type="molecule type" value="Genomic_DNA"/>
</dbReference>
<dbReference type="PANTHER" id="PTHR11364:SF27">
    <property type="entry name" value="SULFURTRANSFERASE"/>
    <property type="match status" value="1"/>
</dbReference>